<dbReference type="Proteomes" id="UP001144805">
    <property type="component" value="Unassembled WGS sequence"/>
</dbReference>
<dbReference type="InterPro" id="IPR012349">
    <property type="entry name" value="Split_barrel_FMN-bd"/>
</dbReference>
<feature type="domain" description="Flavin reductase like" evidence="2">
    <location>
        <begin position="17"/>
        <end position="164"/>
    </location>
</feature>
<keyword evidence="4" id="KW-1185">Reference proteome</keyword>
<dbReference type="EMBL" id="JAPKNK010000003">
    <property type="protein sequence ID" value="MCX5569319.1"/>
    <property type="molecule type" value="Genomic_DNA"/>
</dbReference>
<evidence type="ECO:0000259" key="2">
    <source>
        <dbReference type="SMART" id="SM00903"/>
    </source>
</evidence>
<evidence type="ECO:0000313" key="3">
    <source>
        <dbReference type="EMBL" id="MCX5569319.1"/>
    </source>
</evidence>
<sequence length="165" mass="17439">MDTLTDLVDPAMFREAMSRLVAPVHVVTTTGAGGSCGLTASAVTSVSDRPPIVLVCVNRKSLTNAAFKQNGIFCINTLEGSQQGLAEAFAGRTGLSMPERFALGSWVTLATGAPVLESARASFDCRLSEVVEQGSHSVLFGVVEAVRVGPHDSALVYLDRTYHRV</sequence>
<proteinExistence type="predicted"/>
<accession>A0A9X3E0F8</accession>
<dbReference type="AlphaFoldDB" id="A0A9X3E0F8"/>
<name>A0A9X3E0F8_9HYPH</name>
<reference evidence="3" key="1">
    <citation type="submission" date="2022-11" db="EMBL/GenBank/DDBJ databases">
        <title>Biodiversity and phylogenetic relationships of bacteria.</title>
        <authorList>
            <person name="Machado R.A.R."/>
            <person name="Bhat A."/>
            <person name="Loulou A."/>
            <person name="Kallel S."/>
        </authorList>
    </citation>
    <scope>NUCLEOTIDE SEQUENCE</scope>
    <source>
        <strain evidence="3">K-TC2</strain>
    </source>
</reference>
<protein>
    <submittedName>
        <fullName evidence="3">Flavin reductase family protein</fullName>
    </submittedName>
</protein>
<dbReference type="GO" id="GO:0010181">
    <property type="term" value="F:FMN binding"/>
    <property type="evidence" value="ECO:0007669"/>
    <property type="project" value="InterPro"/>
</dbReference>
<evidence type="ECO:0000313" key="4">
    <source>
        <dbReference type="Proteomes" id="UP001144805"/>
    </source>
</evidence>
<dbReference type="PANTHER" id="PTHR30466">
    <property type="entry name" value="FLAVIN REDUCTASE"/>
    <property type="match status" value="1"/>
</dbReference>
<dbReference type="GO" id="GO:0006208">
    <property type="term" value="P:pyrimidine nucleobase catabolic process"/>
    <property type="evidence" value="ECO:0007669"/>
    <property type="project" value="TreeGrafter"/>
</dbReference>
<gene>
    <name evidence="3" type="ORF">OSH07_08950</name>
</gene>
<evidence type="ECO:0000256" key="1">
    <source>
        <dbReference type="ARBA" id="ARBA00023002"/>
    </source>
</evidence>
<dbReference type="SUPFAM" id="SSF50475">
    <property type="entry name" value="FMN-binding split barrel"/>
    <property type="match status" value="1"/>
</dbReference>
<organism evidence="3 4">
    <name type="scientific">Kaistia nematophila</name>
    <dbReference type="NCBI Taxonomy" id="2994654"/>
    <lineage>
        <taxon>Bacteria</taxon>
        <taxon>Pseudomonadati</taxon>
        <taxon>Pseudomonadota</taxon>
        <taxon>Alphaproteobacteria</taxon>
        <taxon>Hyphomicrobiales</taxon>
        <taxon>Kaistiaceae</taxon>
        <taxon>Kaistia</taxon>
    </lineage>
</organism>
<dbReference type="PANTHER" id="PTHR30466:SF1">
    <property type="entry name" value="FMN REDUCTASE (NADH) RUTF"/>
    <property type="match status" value="1"/>
</dbReference>
<dbReference type="RefSeq" id="WP_266338293.1">
    <property type="nucleotide sequence ID" value="NZ_JAPKNK010000003.1"/>
</dbReference>
<dbReference type="InterPro" id="IPR050268">
    <property type="entry name" value="NADH-dep_flavin_reductase"/>
</dbReference>
<dbReference type="GO" id="GO:0042602">
    <property type="term" value="F:riboflavin reductase (NADPH) activity"/>
    <property type="evidence" value="ECO:0007669"/>
    <property type="project" value="TreeGrafter"/>
</dbReference>
<dbReference type="SMART" id="SM00903">
    <property type="entry name" value="Flavin_Reduct"/>
    <property type="match status" value="1"/>
</dbReference>
<dbReference type="InterPro" id="IPR002563">
    <property type="entry name" value="Flavin_Rdtase-like_dom"/>
</dbReference>
<dbReference type="Pfam" id="PF01613">
    <property type="entry name" value="Flavin_Reduct"/>
    <property type="match status" value="1"/>
</dbReference>
<comment type="caution">
    <text evidence="3">The sequence shown here is derived from an EMBL/GenBank/DDBJ whole genome shotgun (WGS) entry which is preliminary data.</text>
</comment>
<dbReference type="Gene3D" id="2.30.110.10">
    <property type="entry name" value="Electron Transport, Fmn-binding Protein, Chain A"/>
    <property type="match status" value="1"/>
</dbReference>
<keyword evidence="1" id="KW-0560">Oxidoreductase</keyword>